<dbReference type="CDD" id="cd01651">
    <property type="entry name" value="RT_G2_intron"/>
    <property type="match status" value="1"/>
</dbReference>
<keyword evidence="3" id="KW-0548">Nucleotidyltransferase</keyword>
<dbReference type="EMBL" id="QGKM01000018">
    <property type="protein sequence ID" value="PWQ98148.1"/>
    <property type="molecule type" value="Genomic_DNA"/>
</dbReference>
<dbReference type="AlphaFoldDB" id="A0A317CHW8"/>
<comment type="caution">
    <text evidence="3">The sequence shown here is derived from an EMBL/GenBank/DDBJ whole genome shotgun (WGS) entry which is preliminary data.</text>
</comment>
<dbReference type="InterPro" id="IPR051083">
    <property type="entry name" value="GrpII_Intron_Splice-Mob/Def"/>
</dbReference>
<dbReference type="Proteomes" id="UP000245539">
    <property type="component" value="Unassembled WGS sequence"/>
</dbReference>
<evidence type="ECO:0000313" key="4">
    <source>
        <dbReference type="Proteomes" id="UP000245539"/>
    </source>
</evidence>
<gene>
    <name evidence="3" type="ORF">DKW60_08520</name>
</gene>
<dbReference type="PANTHER" id="PTHR34047:SF8">
    <property type="entry name" value="PROTEIN YKFC"/>
    <property type="match status" value="1"/>
</dbReference>
<comment type="similarity">
    <text evidence="1">Belongs to the bacterial reverse transcriptase family.</text>
</comment>
<protein>
    <submittedName>
        <fullName evidence="3">Retron-type reverse transcriptase</fullName>
    </submittedName>
</protein>
<name>A0A317CHW8_9GAMM</name>
<organism evidence="3 4">
    <name type="scientific">Leucothrix pacifica</name>
    <dbReference type="NCBI Taxonomy" id="1247513"/>
    <lineage>
        <taxon>Bacteria</taxon>
        <taxon>Pseudomonadati</taxon>
        <taxon>Pseudomonadota</taxon>
        <taxon>Gammaproteobacteria</taxon>
        <taxon>Thiotrichales</taxon>
        <taxon>Thiotrichaceae</taxon>
        <taxon>Leucothrix</taxon>
    </lineage>
</organism>
<dbReference type="PANTHER" id="PTHR34047">
    <property type="entry name" value="NUCLEAR INTRON MATURASE 1, MITOCHONDRIAL-RELATED"/>
    <property type="match status" value="1"/>
</dbReference>
<evidence type="ECO:0000256" key="1">
    <source>
        <dbReference type="ARBA" id="ARBA00034120"/>
    </source>
</evidence>
<proteinExistence type="inferred from homology"/>
<dbReference type="InterPro" id="IPR000477">
    <property type="entry name" value="RT_dom"/>
</dbReference>
<accession>A0A317CHW8</accession>
<dbReference type="GO" id="GO:0003964">
    <property type="term" value="F:RNA-directed DNA polymerase activity"/>
    <property type="evidence" value="ECO:0007669"/>
    <property type="project" value="UniProtKB-KW"/>
</dbReference>
<reference evidence="3 4" key="1">
    <citation type="submission" date="2018-05" db="EMBL/GenBank/DDBJ databases">
        <title>Leucothrix arctica sp. nov., isolated from Arctic seawater.</title>
        <authorList>
            <person name="Choi A."/>
            <person name="Baek K."/>
        </authorList>
    </citation>
    <scope>NUCLEOTIDE SEQUENCE [LARGE SCALE GENOMIC DNA]</scope>
    <source>
        <strain evidence="3 4">JCM 18388</strain>
    </source>
</reference>
<dbReference type="RefSeq" id="WP_109837236.1">
    <property type="nucleotide sequence ID" value="NZ_QGKM01000018.1"/>
</dbReference>
<dbReference type="OrthoDB" id="9793236at2"/>
<dbReference type="Pfam" id="PF00078">
    <property type="entry name" value="RVT_1"/>
    <property type="match status" value="1"/>
</dbReference>
<dbReference type="InterPro" id="IPR043502">
    <property type="entry name" value="DNA/RNA_pol_sf"/>
</dbReference>
<dbReference type="PROSITE" id="PS50878">
    <property type="entry name" value="RT_POL"/>
    <property type="match status" value="1"/>
</dbReference>
<evidence type="ECO:0000313" key="3">
    <source>
        <dbReference type="EMBL" id="PWQ98148.1"/>
    </source>
</evidence>
<evidence type="ECO:0000259" key="2">
    <source>
        <dbReference type="PROSITE" id="PS50878"/>
    </source>
</evidence>
<keyword evidence="4" id="KW-1185">Reference proteome</keyword>
<keyword evidence="3" id="KW-0808">Transferase</keyword>
<keyword evidence="3" id="KW-0695">RNA-directed DNA polymerase</keyword>
<dbReference type="SUPFAM" id="SSF56672">
    <property type="entry name" value="DNA/RNA polymerases"/>
    <property type="match status" value="1"/>
</dbReference>
<sequence length="279" mass="32189">MKQSILQQAMSPEVLNLSWRRLKIEHTPWSPTVSRDLLQSHLLKYILESREQVLDGRYSPQSLRQFPLKKPDGRQRIISAQYLQDKLIQRAVLTVLEPRAEAMFHDDSYAYRPKRSVDMAMAKVRERIRIGQDWLVDADITSFFDNIPHRILIKILKQFVSDKQAMLLIEKWLKAGAHQSSLLGTRKGISQGAILSPLFCNLYLHQFDIALTRANIPFVRFADDFLLFTNSESNALRAKDFAEQRLNQLGLELHPLKTCVARSSPKLVFLGKKLPKPSE</sequence>
<feature type="domain" description="Reverse transcriptase" evidence="2">
    <location>
        <begin position="49"/>
        <end position="274"/>
    </location>
</feature>